<dbReference type="GO" id="GO:0004150">
    <property type="term" value="F:dihydroneopterin aldolase activity"/>
    <property type="evidence" value="ECO:0007669"/>
    <property type="project" value="UniProtKB-UniRule"/>
</dbReference>
<protein>
    <recommendedName>
        <fullName evidence="6">7,8-dihydroneopterin aldolase</fullName>
        <ecNumber evidence="6">4.1.2.25</ecNumber>
    </recommendedName>
</protein>
<evidence type="ECO:0000313" key="10">
    <source>
        <dbReference type="Proteomes" id="UP000305233"/>
    </source>
</evidence>
<evidence type="ECO:0000256" key="4">
    <source>
        <dbReference type="ARBA" id="ARBA00022909"/>
    </source>
</evidence>
<dbReference type="Proteomes" id="UP000305233">
    <property type="component" value="Unassembled WGS sequence"/>
</dbReference>
<dbReference type="Pfam" id="PF02152">
    <property type="entry name" value="FolB"/>
    <property type="match status" value="1"/>
</dbReference>
<comment type="catalytic activity">
    <reaction evidence="1 6">
        <text>7,8-dihydroneopterin = 6-hydroxymethyl-7,8-dihydropterin + glycolaldehyde</text>
        <dbReference type="Rhea" id="RHEA:10540"/>
        <dbReference type="ChEBI" id="CHEBI:17001"/>
        <dbReference type="ChEBI" id="CHEBI:17071"/>
        <dbReference type="ChEBI" id="CHEBI:44841"/>
        <dbReference type="EC" id="4.1.2.25"/>
    </reaction>
</comment>
<accession>A0A4S5E1F4</accession>
<name>A0A4S5E1F4_9MICC</name>
<dbReference type="UniPathway" id="UPA00077">
    <property type="reaction ID" value="UER00154"/>
</dbReference>
<dbReference type="SMART" id="SM00905">
    <property type="entry name" value="FolB"/>
    <property type="match status" value="1"/>
</dbReference>
<dbReference type="GO" id="GO:0005737">
    <property type="term" value="C:cytoplasm"/>
    <property type="evidence" value="ECO:0007669"/>
    <property type="project" value="TreeGrafter"/>
</dbReference>
<dbReference type="FunFam" id="3.30.1130.10:FF:000003">
    <property type="entry name" value="7,8-dihydroneopterin aldolase"/>
    <property type="match status" value="1"/>
</dbReference>
<dbReference type="OrthoDB" id="3212934at2"/>
<feature type="region of interest" description="Disordered" evidence="7">
    <location>
        <begin position="1"/>
        <end position="20"/>
    </location>
</feature>
<dbReference type="SUPFAM" id="SSF55620">
    <property type="entry name" value="Tetrahydrobiopterin biosynthesis enzymes-like"/>
    <property type="match status" value="1"/>
</dbReference>
<dbReference type="Gene3D" id="3.30.1130.10">
    <property type="match status" value="1"/>
</dbReference>
<feature type="compositionally biased region" description="Basic and acidic residues" evidence="7">
    <location>
        <begin position="1"/>
        <end position="11"/>
    </location>
</feature>
<comment type="similarity">
    <text evidence="3 6">Belongs to the DHNA family.</text>
</comment>
<dbReference type="CDD" id="cd00534">
    <property type="entry name" value="DHNA_DHNTPE"/>
    <property type="match status" value="1"/>
</dbReference>
<dbReference type="AlphaFoldDB" id="A0A4S5E1F4"/>
<dbReference type="NCBIfam" id="TIGR00526">
    <property type="entry name" value="folB_dom"/>
    <property type="match status" value="1"/>
</dbReference>
<dbReference type="PANTHER" id="PTHR42844">
    <property type="entry name" value="DIHYDRONEOPTERIN ALDOLASE 1-RELATED"/>
    <property type="match status" value="1"/>
</dbReference>
<keyword evidence="4 6" id="KW-0289">Folate biosynthesis</keyword>
<dbReference type="GO" id="GO:0046654">
    <property type="term" value="P:tetrahydrofolate biosynthetic process"/>
    <property type="evidence" value="ECO:0007669"/>
    <property type="project" value="UniProtKB-UniRule"/>
</dbReference>
<evidence type="ECO:0000259" key="8">
    <source>
        <dbReference type="SMART" id="SM00905"/>
    </source>
</evidence>
<evidence type="ECO:0000256" key="6">
    <source>
        <dbReference type="RuleBase" id="RU362079"/>
    </source>
</evidence>
<organism evidence="9 10">
    <name type="scientific">Arthrobacter echini</name>
    <dbReference type="NCBI Taxonomy" id="1529066"/>
    <lineage>
        <taxon>Bacteria</taxon>
        <taxon>Bacillati</taxon>
        <taxon>Actinomycetota</taxon>
        <taxon>Actinomycetes</taxon>
        <taxon>Micrococcales</taxon>
        <taxon>Micrococcaceae</taxon>
        <taxon>Arthrobacter</taxon>
    </lineage>
</organism>
<dbReference type="NCBIfam" id="TIGR00525">
    <property type="entry name" value="folB"/>
    <property type="match status" value="1"/>
</dbReference>
<comment type="pathway">
    <text evidence="2 6">Cofactor biosynthesis; tetrahydrofolate biosynthesis; 2-amino-4-hydroxy-6-hydroxymethyl-7,8-dihydropteridine diphosphate from 7,8-dihydroneopterin triphosphate: step 3/4.</text>
</comment>
<dbReference type="GO" id="GO:0046656">
    <property type="term" value="P:folic acid biosynthetic process"/>
    <property type="evidence" value="ECO:0007669"/>
    <property type="project" value="UniProtKB-UniRule"/>
</dbReference>
<dbReference type="PANTHER" id="PTHR42844:SF1">
    <property type="entry name" value="DIHYDRONEOPTERIN ALDOLASE 1-RELATED"/>
    <property type="match status" value="1"/>
</dbReference>
<evidence type="ECO:0000256" key="2">
    <source>
        <dbReference type="ARBA" id="ARBA00005013"/>
    </source>
</evidence>
<evidence type="ECO:0000256" key="3">
    <source>
        <dbReference type="ARBA" id="ARBA00005708"/>
    </source>
</evidence>
<dbReference type="InterPro" id="IPR006156">
    <property type="entry name" value="Dihydroneopterin_aldolase"/>
</dbReference>
<reference evidence="9 10" key="1">
    <citation type="submission" date="2019-04" db="EMBL/GenBank/DDBJ databases">
        <authorList>
            <person name="Liu Q."/>
            <person name="Xin Y.-H."/>
        </authorList>
    </citation>
    <scope>NUCLEOTIDE SEQUENCE [LARGE SCALE GENOMIC DNA]</scope>
    <source>
        <strain evidence="9 10">AM23</strain>
    </source>
</reference>
<keyword evidence="10" id="KW-1185">Reference proteome</keyword>
<dbReference type="InterPro" id="IPR006157">
    <property type="entry name" value="FolB_dom"/>
</dbReference>
<dbReference type="EC" id="4.1.2.25" evidence="6"/>
<dbReference type="RefSeq" id="WP_136455352.1">
    <property type="nucleotide sequence ID" value="NZ_SSWH01000012.1"/>
</dbReference>
<evidence type="ECO:0000256" key="1">
    <source>
        <dbReference type="ARBA" id="ARBA00001353"/>
    </source>
</evidence>
<feature type="domain" description="Dihydroneopterin aldolase/epimerase" evidence="8">
    <location>
        <begin position="23"/>
        <end position="135"/>
    </location>
</feature>
<gene>
    <name evidence="9" type="primary">folB</name>
    <name evidence="9" type="ORF">E8P82_12550</name>
</gene>
<comment type="function">
    <text evidence="6">Catalyzes the conversion of 7,8-dihydroneopterin to 6-hydroxymethyl-7,8-dihydropterin.</text>
</comment>
<evidence type="ECO:0000256" key="5">
    <source>
        <dbReference type="ARBA" id="ARBA00023239"/>
    </source>
</evidence>
<keyword evidence="5 6" id="KW-0456">Lyase</keyword>
<evidence type="ECO:0000256" key="7">
    <source>
        <dbReference type="SAM" id="MobiDB-lite"/>
    </source>
</evidence>
<proteinExistence type="inferred from homology"/>
<dbReference type="EMBL" id="SSWH01000012">
    <property type="protein sequence ID" value="THJ65140.1"/>
    <property type="molecule type" value="Genomic_DNA"/>
</dbReference>
<comment type="caution">
    <text evidence="9">The sequence shown here is derived from an EMBL/GenBank/DDBJ whole genome shotgun (WGS) entry which is preliminary data.</text>
</comment>
<evidence type="ECO:0000313" key="9">
    <source>
        <dbReference type="EMBL" id="THJ65140.1"/>
    </source>
</evidence>
<sequence>MTDRGTADEPGRPGSPSGRLDTVVLQGITAKGHHGVFAQERRDGQPFVVDLVLHLELQPAGTSDDLSRTAHYGELAQRVHDIIGGEPFELIEALAETIATDVLGGFPVESVDVTVHKPRAPIPVPFGDVAVTVRRSRP</sequence>
<dbReference type="InterPro" id="IPR043133">
    <property type="entry name" value="GTP-CH-I_C/QueF"/>
</dbReference>